<sequence>MMDSFIYDDEGHDWKGHVIIPSHKMNLNGEITLENKDQMKSLVKIAFISKSRT</sequence>
<gene>
    <name evidence="1" type="ORF">I5M32_16135</name>
</gene>
<evidence type="ECO:0000313" key="1">
    <source>
        <dbReference type="EMBL" id="MBK0384496.1"/>
    </source>
</evidence>
<comment type="caution">
    <text evidence="1">The sequence shown here is derived from an EMBL/GenBank/DDBJ whole genome shotgun (WGS) entry which is preliminary data.</text>
</comment>
<keyword evidence="2" id="KW-1185">Reference proteome</keyword>
<accession>A0ABS1BNQ7</accession>
<name>A0ABS1BNQ7_9SPHI</name>
<dbReference type="EMBL" id="JAEHFY010000037">
    <property type="protein sequence ID" value="MBK0384496.1"/>
    <property type="molecule type" value="Genomic_DNA"/>
</dbReference>
<dbReference type="RefSeq" id="WP_200588179.1">
    <property type="nucleotide sequence ID" value="NZ_JAEHFY010000037.1"/>
</dbReference>
<protein>
    <submittedName>
        <fullName evidence="1">Uncharacterized protein</fullName>
    </submittedName>
</protein>
<organism evidence="1 2">
    <name type="scientific">Pedobacter segetis</name>
    <dbReference type="NCBI Taxonomy" id="2793069"/>
    <lineage>
        <taxon>Bacteria</taxon>
        <taxon>Pseudomonadati</taxon>
        <taxon>Bacteroidota</taxon>
        <taxon>Sphingobacteriia</taxon>
        <taxon>Sphingobacteriales</taxon>
        <taxon>Sphingobacteriaceae</taxon>
        <taxon>Pedobacter</taxon>
    </lineage>
</organism>
<reference evidence="1 2" key="1">
    <citation type="submission" date="2020-12" db="EMBL/GenBank/DDBJ databases">
        <title>Bacterial novel species Pedobacter sp. SD-b isolated from soil.</title>
        <authorList>
            <person name="Jung H.-Y."/>
        </authorList>
    </citation>
    <scope>NUCLEOTIDE SEQUENCE [LARGE SCALE GENOMIC DNA]</scope>
    <source>
        <strain evidence="1 2">SD-b</strain>
    </source>
</reference>
<dbReference type="Proteomes" id="UP000660024">
    <property type="component" value="Unassembled WGS sequence"/>
</dbReference>
<proteinExistence type="predicted"/>
<evidence type="ECO:0000313" key="2">
    <source>
        <dbReference type="Proteomes" id="UP000660024"/>
    </source>
</evidence>